<dbReference type="GO" id="GO:0061343">
    <property type="term" value="P:cell adhesion involved in heart morphogenesis"/>
    <property type="evidence" value="ECO:0007669"/>
    <property type="project" value="TreeGrafter"/>
</dbReference>
<dbReference type="PANTHER" id="PTHR33395">
    <property type="entry name" value="TRANSCRIPTASE, PUTATIVE-RELATED-RELATED"/>
    <property type="match status" value="1"/>
</dbReference>
<dbReference type="GO" id="GO:0031012">
    <property type="term" value="C:extracellular matrix"/>
    <property type="evidence" value="ECO:0007669"/>
    <property type="project" value="TreeGrafter"/>
</dbReference>
<dbReference type="Proteomes" id="UP000233556">
    <property type="component" value="Unassembled WGS sequence"/>
</dbReference>
<reference evidence="2" key="1">
    <citation type="submission" date="2017-11" db="EMBL/GenBank/DDBJ databases">
        <authorList>
            <person name="Lima N.C."/>
            <person name="Parody-Merino A.M."/>
            <person name="Battley P.F."/>
            <person name="Fidler A.E."/>
            <person name="Prosdocimi F."/>
        </authorList>
    </citation>
    <scope>NUCLEOTIDE SEQUENCE [LARGE SCALE GENOMIC DNA]</scope>
</reference>
<gene>
    <name evidence="1" type="ORF">llap_5703</name>
</gene>
<dbReference type="EMBL" id="KZ505858">
    <property type="protein sequence ID" value="PKU43984.1"/>
    <property type="molecule type" value="Genomic_DNA"/>
</dbReference>
<evidence type="ECO:0000313" key="2">
    <source>
        <dbReference type="Proteomes" id="UP000233556"/>
    </source>
</evidence>
<reference evidence="2" key="2">
    <citation type="submission" date="2017-12" db="EMBL/GenBank/DDBJ databases">
        <title>Genome sequence of the Bar-tailed Godwit (Limosa lapponica baueri).</title>
        <authorList>
            <person name="Lima N.C.B."/>
            <person name="Parody-Merino A.M."/>
            <person name="Battley P.F."/>
            <person name="Fidler A.E."/>
            <person name="Prosdocimi F."/>
        </authorList>
    </citation>
    <scope>NUCLEOTIDE SEQUENCE [LARGE SCALE GENOMIC DNA]</scope>
</reference>
<name>A0A2I0UD63_LIMLA</name>
<dbReference type="OrthoDB" id="10065625at2759"/>
<dbReference type="AlphaFoldDB" id="A0A2I0UD63"/>
<sequence length="125" mass="13866">MARDLLQHITIHKSMQPDGNHPRVLRELAEVLTKPLSIIYQQTWLTGEVPVDWRLANTQEGPEGGSGELQACQPDLSAWEGYGTDHPECHYVAHVGQTGSRPRLTVAEAKGNIDLHITDESFVVC</sequence>
<protein>
    <submittedName>
        <fullName evidence="1">Solute carrier family 12 member 2</fullName>
    </submittedName>
</protein>
<evidence type="ECO:0000313" key="1">
    <source>
        <dbReference type="EMBL" id="PKU43984.1"/>
    </source>
</evidence>
<dbReference type="GO" id="GO:0007508">
    <property type="term" value="P:larval heart development"/>
    <property type="evidence" value="ECO:0007669"/>
    <property type="project" value="TreeGrafter"/>
</dbReference>
<keyword evidence="2" id="KW-1185">Reference proteome</keyword>
<dbReference type="PANTHER" id="PTHR33395:SF22">
    <property type="entry name" value="REVERSE TRANSCRIPTASE DOMAIN-CONTAINING PROTEIN"/>
    <property type="match status" value="1"/>
</dbReference>
<organism evidence="1 2">
    <name type="scientific">Limosa lapponica baueri</name>
    <dbReference type="NCBI Taxonomy" id="1758121"/>
    <lineage>
        <taxon>Eukaryota</taxon>
        <taxon>Metazoa</taxon>
        <taxon>Chordata</taxon>
        <taxon>Craniata</taxon>
        <taxon>Vertebrata</taxon>
        <taxon>Euteleostomi</taxon>
        <taxon>Archelosauria</taxon>
        <taxon>Archosauria</taxon>
        <taxon>Dinosauria</taxon>
        <taxon>Saurischia</taxon>
        <taxon>Theropoda</taxon>
        <taxon>Coelurosauria</taxon>
        <taxon>Aves</taxon>
        <taxon>Neognathae</taxon>
        <taxon>Neoaves</taxon>
        <taxon>Charadriiformes</taxon>
        <taxon>Scolopacidae</taxon>
        <taxon>Limosa</taxon>
    </lineage>
</organism>
<proteinExistence type="predicted"/>
<accession>A0A2I0UD63</accession>